<comment type="similarity">
    <text evidence="2">Belongs to the bacterial solute-binding protein 5 family.</text>
</comment>
<keyword evidence="5" id="KW-0812">Transmembrane</keyword>
<dbReference type="EMBL" id="JAPNOA010000003">
    <property type="protein sequence ID" value="MCY0963654.1"/>
    <property type="molecule type" value="Genomic_DNA"/>
</dbReference>
<evidence type="ECO:0000256" key="2">
    <source>
        <dbReference type="ARBA" id="ARBA00005695"/>
    </source>
</evidence>
<reference evidence="7" key="1">
    <citation type="submission" date="2022-11" db="EMBL/GenBank/DDBJ databases">
        <title>Parathalassolutuus dongxingensis gen. nov., sp. nov., a novel member of family Oceanospirillaceae isolated from a coastal shrimp pond in Guangxi, China.</title>
        <authorList>
            <person name="Chen H."/>
        </authorList>
    </citation>
    <scope>NUCLEOTIDE SEQUENCE</scope>
    <source>
        <strain evidence="7">G-43</strain>
    </source>
</reference>
<name>A0A9X3IRB2_9GAMM</name>
<dbReference type="SUPFAM" id="SSF53850">
    <property type="entry name" value="Periplasmic binding protein-like II"/>
    <property type="match status" value="1"/>
</dbReference>
<feature type="domain" description="Solute-binding protein family 5" evidence="6">
    <location>
        <begin position="177"/>
        <end position="619"/>
    </location>
</feature>
<comment type="subcellular location">
    <subcellularLocation>
        <location evidence="1">Cell envelope</location>
    </subcellularLocation>
</comment>
<evidence type="ECO:0000256" key="5">
    <source>
        <dbReference type="SAM" id="Phobius"/>
    </source>
</evidence>
<dbReference type="PROSITE" id="PS51257">
    <property type="entry name" value="PROKAR_LIPOPROTEIN"/>
    <property type="match status" value="1"/>
</dbReference>
<protein>
    <submittedName>
        <fullName evidence="7">ABC transporter substrate-binding protein</fullName>
    </submittedName>
</protein>
<dbReference type="CDD" id="cd08505">
    <property type="entry name" value="PBP2_NikA_DppA_OppA_like_18"/>
    <property type="match status" value="1"/>
</dbReference>
<dbReference type="Gene3D" id="3.90.76.10">
    <property type="entry name" value="Dipeptide-binding Protein, Domain 1"/>
    <property type="match status" value="1"/>
</dbReference>
<dbReference type="Gene3D" id="3.10.105.10">
    <property type="entry name" value="Dipeptide-binding Protein, Domain 3"/>
    <property type="match status" value="1"/>
</dbReference>
<keyword evidence="3" id="KW-0813">Transport</keyword>
<evidence type="ECO:0000256" key="3">
    <source>
        <dbReference type="ARBA" id="ARBA00022448"/>
    </source>
</evidence>
<evidence type="ECO:0000256" key="1">
    <source>
        <dbReference type="ARBA" id="ARBA00004196"/>
    </source>
</evidence>
<dbReference type="GO" id="GO:1904680">
    <property type="term" value="F:peptide transmembrane transporter activity"/>
    <property type="evidence" value="ECO:0007669"/>
    <property type="project" value="TreeGrafter"/>
</dbReference>
<sequence length="754" mass="85970">MNRLSDHSEMLFNSPFRLSFSLLLVMLLAGCQEQAWNNPHPDEDGDARILYSSFSSRPKHLDPARSYSSDESRFIDQIYEPPLEYHYLKRPYELIPNTLTEMPQIEYSDAHGNPVPEQSPLVAYSTYVLTIKPGIHYQPHPAFALGSDGNPRYRFASARDSQEYQSLEDFTETGTRELVSDDYIYQIKRLADPANLSPVRGLLAEFIVGMDEFGDRVTAIRKERPRNQRWVNLDDLDMEGLERLNDYQFSIRLKGKYPQFRYWLAYHFFAPVPELVDEFYNQPGLADRNIVLDWHPVGTGAFMMTRNDPNEVIVLERNPNFREDLYPSEGEKEDEANGLLAAAGQPMPFLDKVVYRLEKEAIPLWSKFLQGYYDRSGIGADSFDQAVSVGSQGIRLSDEMIEKGITMEIEVVPGTYYLAFNMLDPIVGGQRPHNAPRLNARDAKEHQKTAERARKLRQAISIAFDQEESISIFANGRGEVGMGPIPPGIFGYQTGRNGLNNLVYDWVDDGNGGGRAVLKPIEYARKLMAEAGYPDGRDADTGKPLVLNYETTSGGGNSNQIWLIKQFRKLGIELNIRSTDYNRFQEKIRTGNAQIFSWGWMADYPDAENFLFLLYGPNGQVATDGAGVNSSNYSNPEYDRLFDRMKLMPDSPERMAVIRKMLDIFQHDAPWGSVWHPHAYVLNNPWVKNTKAHGISQSVLKYIDIDPEMRDRVWAERNPPVITPLLTVLGLLFLLGLGGYLAWRKRLQVKVFHD</sequence>
<evidence type="ECO:0000256" key="4">
    <source>
        <dbReference type="ARBA" id="ARBA00022729"/>
    </source>
</evidence>
<dbReference type="Proteomes" id="UP001150830">
    <property type="component" value="Unassembled WGS sequence"/>
</dbReference>
<comment type="caution">
    <text evidence="7">The sequence shown here is derived from an EMBL/GenBank/DDBJ whole genome shotgun (WGS) entry which is preliminary data.</text>
</comment>
<dbReference type="InterPro" id="IPR039424">
    <property type="entry name" value="SBP_5"/>
</dbReference>
<keyword evidence="5" id="KW-1133">Transmembrane helix</keyword>
<gene>
    <name evidence="7" type="ORF">OUO13_00425</name>
</gene>
<dbReference type="InterPro" id="IPR000914">
    <property type="entry name" value="SBP_5_dom"/>
</dbReference>
<dbReference type="GO" id="GO:0030313">
    <property type="term" value="C:cell envelope"/>
    <property type="evidence" value="ECO:0007669"/>
    <property type="project" value="UniProtKB-SubCell"/>
</dbReference>
<evidence type="ECO:0000259" key="6">
    <source>
        <dbReference type="Pfam" id="PF00496"/>
    </source>
</evidence>
<evidence type="ECO:0000313" key="7">
    <source>
        <dbReference type="EMBL" id="MCY0963654.1"/>
    </source>
</evidence>
<keyword evidence="4" id="KW-0732">Signal</keyword>
<proteinExistence type="inferred from homology"/>
<dbReference type="Gene3D" id="3.40.190.10">
    <property type="entry name" value="Periplasmic binding protein-like II"/>
    <property type="match status" value="1"/>
</dbReference>
<dbReference type="PANTHER" id="PTHR30290">
    <property type="entry name" value="PERIPLASMIC BINDING COMPONENT OF ABC TRANSPORTER"/>
    <property type="match status" value="1"/>
</dbReference>
<dbReference type="PANTHER" id="PTHR30290:SF10">
    <property type="entry name" value="PERIPLASMIC OLIGOPEPTIDE-BINDING PROTEIN-RELATED"/>
    <property type="match status" value="1"/>
</dbReference>
<dbReference type="Pfam" id="PF00496">
    <property type="entry name" value="SBP_bac_5"/>
    <property type="match status" value="1"/>
</dbReference>
<organism evidence="7 8">
    <name type="scientific">Parathalassolituus penaei</name>
    <dbReference type="NCBI Taxonomy" id="2997323"/>
    <lineage>
        <taxon>Bacteria</taxon>
        <taxon>Pseudomonadati</taxon>
        <taxon>Pseudomonadota</taxon>
        <taxon>Gammaproteobacteria</taxon>
        <taxon>Oceanospirillales</taxon>
        <taxon>Oceanospirillaceae</taxon>
        <taxon>Parathalassolituus</taxon>
    </lineage>
</organism>
<accession>A0A9X3IRB2</accession>
<keyword evidence="5" id="KW-0472">Membrane</keyword>
<feature type="transmembrane region" description="Helical" evidence="5">
    <location>
        <begin position="721"/>
        <end position="743"/>
    </location>
</feature>
<dbReference type="AlphaFoldDB" id="A0A9X3IRB2"/>
<evidence type="ECO:0000313" key="8">
    <source>
        <dbReference type="Proteomes" id="UP001150830"/>
    </source>
</evidence>
<keyword evidence="8" id="KW-1185">Reference proteome</keyword>
<dbReference type="GO" id="GO:0015833">
    <property type="term" value="P:peptide transport"/>
    <property type="evidence" value="ECO:0007669"/>
    <property type="project" value="TreeGrafter"/>
</dbReference>